<protein>
    <submittedName>
        <fullName evidence="1">Uncharacterized protein</fullName>
    </submittedName>
</protein>
<evidence type="ECO:0000313" key="1">
    <source>
        <dbReference type="EMBL" id="CRZ13918.1"/>
    </source>
</evidence>
<keyword evidence="2" id="KW-1185">Reference proteome</keyword>
<dbReference type="AlphaFoldDB" id="A0A0H5RIU9"/>
<organism evidence="1 2">
    <name type="scientific">Mycolicibacterium neworleansense</name>
    <dbReference type="NCBI Taxonomy" id="146018"/>
    <lineage>
        <taxon>Bacteria</taxon>
        <taxon>Bacillati</taxon>
        <taxon>Actinomycetota</taxon>
        <taxon>Actinomycetes</taxon>
        <taxon>Mycobacteriales</taxon>
        <taxon>Mycobacteriaceae</taxon>
        <taxon>Mycolicibacterium</taxon>
    </lineage>
</organism>
<dbReference type="EMBL" id="CWKH01000001">
    <property type="protein sequence ID" value="CRZ13918.1"/>
    <property type="molecule type" value="Genomic_DNA"/>
</dbReference>
<proteinExistence type="predicted"/>
<reference evidence="2" key="1">
    <citation type="submission" date="2015-07" db="EMBL/GenBank/DDBJ databases">
        <authorList>
            <person name="Urmite Genomes"/>
        </authorList>
    </citation>
    <scope>NUCLEOTIDE SEQUENCE [LARGE SCALE GENOMIC DNA]</scope>
    <source>
        <strain evidence="2">type strain: ATCC 49404</strain>
    </source>
</reference>
<evidence type="ECO:0000313" key="2">
    <source>
        <dbReference type="Proteomes" id="UP000199147"/>
    </source>
</evidence>
<dbReference type="STRING" id="146018.BN2156_00761"/>
<dbReference type="Proteomes" id="UP000199147">
    <property type="component" value="Unassembled WGS sequence"/>
</dbReference>
<accession>A0A0H5RIU9</accession>
<gene>
    <name evidence="1" type="ORF">BN2156_00761</name>
</gene>
<name>A0A0H5RIU9_9MYCO</name>
<sequence>MLAFGAFTAFVLVLVMAAGSPYRQSWHDRFGETQP</sequence>